<reference evidence="13 14" key="1">
    <citation type="submission" date="2017-08" db="EMBL/GenBank/DDBJ databases">
        <authorList>
            <person name="de Groot N.N."/>
        </authorList>
    </citation>
    <scope>NUCLEOTIDE SEQUENCE [LARGE SCALE GENOMIC DNA]</scope>
    <source>
        <strain evidence="13 14">JC228</strain>
    </source>
</reference>
<gene>
    <name evidence="13" type="ORF">SAMN05877753_110110</name>
</gene>
<evidence type="ECO:0000256" key="2">
    <source>
        <dbReference type="ARBA" id="ARBA00010480"/>
    </source>
</evidence>
<keyword evidence="5 13" id="KW-0808">Transferase</keyword>
<dbReference type="EC" id="2.7.7.24" evidence="3"/>
<dbReference type="InterPro" id="IPR005835">
    <property type="entry name" value="NTP_transferase_dom"/>
</dbReference>
<organism evidence="13 14">
    <name type="scientific">Bacillus oleivorans</name>
    <dbReference type="NCBI Taxonomy" id="1448271"/>
    <lineage>
        <taxon>Bacteria</taxon>
        <taxon>Bacillati</taxon>
        <taxon>Bacillota</taxon>
        <taxon>Bacilli</taxon>
        <taxon>Bacillales</taxon>
        <taxon>Bacillaceae</taxon>
        <taxon>Bacillus</taxon>
    </lineage>
</organism>
<proteinExistence type="inferred from homology"/>
<keyword evidence="7" id="KW-0479">Metal-binding</keyword>
<dbReference type="OrthoDB" id="9803871at2"/>
<keyword evidence="14" id="KW-1185">Reference proteome</keyword>
<evidence type="ECO:0000256" key="6">
    <source>
        <dbReference type="ARBA" id="ARBA00022695"/>
    </source>
</evidence>
<sequence>MKAVILAGGSGTRLSPFTKIINKHLLPVGSYPMIYWPIKRLKQAGINEILIVTNEEDLVSFKKVLGAGEELGVILSYTIQKEKGKGIANALNCAKDFVDDKFVVLLGDNLFDDDLSPYLEDFKKEKYEAKVLLKEVKDPKRYGIAFIDEIKHTIISIIEKPKNPISKYCVTGIYFYDRNVFGLIQSLSPSKRGELEITDLNNLYINRNELNYDILKGWWLDAGTHEALFEANKHFFEGE</sequence>
<evidence type="ECO:0000313" key="14">
    <source>
        <dbReference type="Proteomes" id="UP000219546"/>
    </source>
</evidence>
<evidence type="ECO:0000256" key="4">
    <source>
        <dbReference type="ARBA" id="ARBA00017654"/>
    </source>
</evidence>
<dbReference type="SUPFAM" id="SSF53448">
    <property type="entry name" value="Nucleotide-diphospho-sugar transferases"/>
    <property type="match status" value="1"/>
</dbReference>
<comment type="catalytic activity">
    <reaction evidence="11">
        <text>dTTP + alpha-D-glucose 1-phosphate + H(+) = dTDP-alpha-D-glucose + diphosphate</text>
        <dbReference type="Rhea" id="RHEA:15225"/>
        <dbReference type="ChEBI" id="CHEBI:15378"/>
        <dbReference type="ChEBI" id="CHEBI:33019"/>
        <dbReference type="ChEBI" id="CHEBI:37568"/>
        <dbReference type="ChEBI" id="CHEBI:57477"/>
        <dbReference type="ChEBI" id="CHEBI:58601"/>
        <dbReference type="EC" id="2.7.7.24"/>
    </reaction>
</comment>
<name>A0A285D4V3_9BACI</name>
<evidence type="ECO:0000256" key="1">
    <source>
        <dbReference type="ARBA" id="ARBA00001946"/>
    </source>
</evidence>
<dbReference type="Pfam" id="PF00483">
    <property type="entry name" value="NTP_transferase"/>
    <property type="match status" value="1"/>
</dbReference>
<comment type="cofactor">
    <cofactor evidence="1">
        <name>Mg(2+)</name>
        <dbReference type="ChEBI" id="CHEBI:18420"/>
    </cofactor>
</comment>
<dbReference type="RefSeq" id="WP_097160150.1">
    <property type="nucleotide sequence ID" value="NZ_JBEPMQ010000011.1"/>
</dbReference>
<evidence type="ECO:0000256" key="10">
    <source>
        <dbReference type="ARBA" id="ARBA00032598"/>
    </source>
</evidence>
<dbReference type="GO" id="GO:0008879">
    <property type="term" value="F:glucose-1-phosphate thymidylyltransferase activity"/>
    <property type="evidence" value="ECO:0007669"/>
    <property type="project" value="UniProtKB-EC"/>
</dbReference>
<evidence type="ECO:0000256" key="8">
    <source>
        <dbReference type="ARBA" id="ARBA00022842"/>
    </source>
</evidence>
<keyword evidence="8" id="KW-0460">Magnesium</keyword>
<dbReference type="EMBL" id="OAOP01000010">
    <property type="protein sequence ID" value="SNX74832.1"/>
    <property type="molecule type" value="Genomic_DNA"/>
</dbReference>
<keyword evidence="6" id="KW-0548">Nucleotidyltransferase</keyword>
<evidence type="ECO:0000256" key="11">
    <source>
        <dbReference type="ARBA" id="ARBA00049336"/>
    </source>
</evidence>
<dbReference type="Proteomes" id="UP000219546">
    <property type="component" value="Unassembled WGS sequence"/>
</dbReference>
<dbReference type="PANTHER" id="PTHR43532">
    <property type="entry name" value="GLUCOSE-1-PHOSPHATE THYMIDYLYLTRANSFERASE"/>
    <property type="match status" value="1"/>
</dbReference>
<evidence type="ECO:0000256" key="5">
    <source>
        <dbReference type="ARBA" id="ARBA00022679"/>
    </source>
</evidence>
<evidence type="ECO:0000256" key="3">
    <source>
        <dbReference type="ARBA" id="ARBA00012461"/>
    </source>
</evidence>
<evidence type="ECO:0000256" key="9">
    <source>
        <dbReference type="ARBA" id="ARBA00032492"/>
    </source>
</evidence>
<dbReference type="PANTHER" id="PTHR43532:SF1">
    <property type="entry name" value="GLUCOSE-1-PHOSPHATE THYMIDYLYLTRANSFERASE 1"/>
    <property type="match status" value="1"/>
</dbReference>
<feature type="domain" description="Nucleotidyl transferase" evidence="12">
    <location>
        <begin position="2"/>
        <end position="234"/>
    </location>
</feature>
<dbReference type="AlphaFoldDB" id="A0A285D4V3"/>
<accession>A0A285D4V3</accession>
<evidence type="ECO:0000313" key="13">
    <source>
        <dbReference type="EMBL" id="SNX74832.1"/>
    </source>
</evidence>
<dbReference type="InterPro" id="IPR005907">
    <property type="entry name" value="G1P_thy_trans_s"/>
</dbReference>
<comment type="similarity">
    <text evidence="2">Belongs to the glucose-1-phosphate thymidylyltransferase family.</text>
</comment>
<dbReference type="InterPro" id="IPR029044">
    <property type="entry name" value="Nucleotide-diphossugar_trans"/>
</dbReference>
<evidence type="ECO:0000259" key="12">
    <source>
        <dbReference type="Pfam" id="PF00483"/>
    </source>
</evidence>
<evidence type="ECO:0000256" key="7">
    <source>
        <dbReference type="ARBA" id="ARBA00022723"/>
    </source>
</evidence>
<protein>
    <recommendedName>
        <fullName evidence="4">Glucose-1-phosphate thymidylyltransferase</fullName>
        <ecNumber evidence="3">2.7.7.24</ecNumber>
    </recommendedName>
    <alternativeName>
        <fullName evidence="10">dTDP-glucose pyrophosphorylase</fullName>
    </alternativeName>
    <alternativeName>
        <fullName evidence="9">dTDP-glucose synthase</fullName>
    </alternativeName>
</protein>
<dbReference type="GO" id="GO:0046872">
    <property type="term" value="F:metal ion binding"/>
    <property type="evidence" value="ECO:0007669"/>
    <property type="project" value="UniProtKB-KW"/>
</dbReference>
<dbReference type="Gene3D" id="3.90.550.10">
    <property type="entry name" value="Spore Coat Polysaccharide Biosynthesis Protein SpsA, Chain A"/>
    <property type="match status" value="1"/>
</dbReference>